<dbReference type="InterPro" id="IPR002999">
    <property type="entry name" value="Tudor"/>
</dbReference>
<feature type="domain" description="Tudor" evidence="1">
    <location>
        <begin position="305"/>
        <end position="363"/>
    </location>
</feature>
<accession>A0AAW1FKB6</accession>
<dbReference type="SMART" id="SM00333">
    <property type="entry name" value="TUDOR"/>
    <property type="match status" value="2"/>
</dbReference>
<gene>
    <name evidence="2" type="ORF">VZT92_009129</name>
</gene>
<dbReference type="FunFam" id="2.30.30.140:FF:000018">
    <property type="entry name" value="Serine/threonine-protein kinase 31"/>
    <property type="match status" value="2"/>
</dbReference>
<dbReference type="Pfam" id="PF00567">
    <property type="entry name" value="TUDOR"/>
    <property type="match status" value="2"/>
</dbReference>
<proteinExistence type="predicted"/>
<dbReference type="PANTHER" id="PTHR22948">
    <property type="entry name" value="TUDOR DOMAIN CONTAINING PROTEIN"/>
    <property type="match status" value="1"/>
</dbReference>
<name>A0AAW1FKB6_ZOAVI</name>
<dbReference type="Gene3D" id="2.30.30.140">
    <property type="match status" value="2"/>
</dbReference>
<dbReference type="PANTHER" id="PTHR22948:SF29">
    <property type="entry name" value="FI02030P-RELATED"/>
    <property type="match status" value="1"/>
</dbReference>
<evidence type="ECO:0000313" key="2">
    <source>
        <dbReference type="EMBL" id="KAK9534054.1"/>
    </source>
</evidence>
<dbReference type="InterPro" id="IPR035437">
    <property type="entry name" value="SNase_OB-fold_sf"/>
</dbReference>
<sequence length="468" mass="52873">MCSIPGLPTPGSEGNVNICMYKWPNISQNGIKEVYASCIVGPHYCWCQYANTEDLNIVSSLAKEAGQTQQDMMFPETLAPGSPCLAQFSSDNKWYRAQVIRRVDDSFRVLFIDYGNECDVNYKNVRSLPLSLLEKAPQAFLCSLNGFDESMGSWNDEVYDDFYNLLVDKPLKLTLFNMVDHSEAAVPQYAVEIECDGAIVNAAMQKYWKPVAKEHVSIEHPEKEAVLQDIQTESNMTQPNVCKGNVNTCMYRKPKFSKKEEVYASCIVQPHFFWCQYANPEELSEVSTLAQEAGQMQQDKMFPDTLGPGSPCLALFSSDKLWYRAQVISRIGHAFSVLFIDYGNESDVDVKNVRSLPQSLLEKAPQAFLCSLNGFDESMGSWNDEVYDDFYNLLVDKPLKLTMFNMDDHSEAAVPQYAYAVELECEGAVVNTLMEKYWKGLDTDHALEERLGSVTQDECQPLQGKFKS</sequence>
<reference evidence="2 3" key="1">
    <citation type="journal article" date="2024" name="Genome Biol. Evol.">
        <title>Chromosome-level genome assembly of the viviparous eelpout Zoarces viviparus.</title>
        <authorList>
            <person name="Fuhrmann N."/>
            <person name="Brasseur M.V."/>
            <person name="Bakowski C.E."/>
            <person name="Podsiadlowski L."/>
            <person name="Prost S."/>
            <person name="Krehenwinkel H."/>
            <person name="Mayer C."/>
        </authorList>
    </citation>
    <scope>NUCLEOTIDE SEQUENCE [LARGE SCALE GENOMIC DNA]</scope>
    <source>
        <strain evidence="2">NO-MEL_2022_Ind0_liver</strain>
    </source>
</reference>
<dbReference type="Proteomes" id="UP001488805">
    <property type="component" value="Unassembled WGS sequence"/>
</dbReference>
<protein>
    <recommendedName>
        <fullName evidence="1">Tudor domain-containing protein</fullName>
    </recommendedName>
</protein>
<dbReference type="EMBL" id="JBCEZU010000067">
    <property type="protein sequence ID" value="KAK9534054.1"/>
    <property type="molecule type" value="Genomic_DNA"/>
</dbReference>
<dbReference type="AlphaFoldDB" id="A0AAW1FKB6"/>
<organism evidence="2 3">
    <name type="scientific">Zoarces viviparus</name>
    <name type="common">Viviparous eelpout</name>
    <name type="synonym">Blennius viviparus</name>
    <dbReference type="NCBI Taxonomy" id="48416"/>
    <lineage>
        <taxon>Eukaryota</taxon>
        <taxon>Metazoa</taxon>
        <taxon>Chordata</taxon>
        <taxon>Craniata</taxon>
        <taxon>Vertebrata</taxon>
        <taxon>Euteleostomi</taxon>
        <taxon>Actinopterygii</taxon>
        <taxon>Neopterygii</taxon>
        <taxon>Teleostei</taxon>
        <taxon>Neoteleostei</taxon>
        <taxon>Acanthomorphata</taxon>
        <taxon>Eupercaria</taxon>
        <taxon>Perciformes</taxon>
        <taxon>Cottioidei</taxon>
        <taxon>Zoarcales</taxon>
        <taxon>Zoarcidae</taxon>
        <taxon>Zoarcinae</taxon>
        <taxon>Zoarces</taxon>
    </lineage>
</organism>
<dbReference type="Gene3D" id="2.40.50.90">
    <property type="match status" value="2"/>
</dbReference>
<dbReference type="InterPro" id="IPR050621">
    <property type="entry name" value="Tudor_domain_containing"/>
</dbReference>
<evidence type="ECO:0000259" key="1">
    <source>
        <dbReference type="PROSITE" id="PS50304"/>
    </source>
</evidence>
<keyword evidence="3" id="KW-1185">Reference proteome</keyword>
<dbReference type="PROSITE" id="PS50304">
    <property type="entry name" value="TUDOR"/>
    <property type="match status" value="2"/>
</dbReference>
<dbReference type="SUPFAM" id="SSF63748">
    <property type="entry name" value="Tudor/PWWP/MBT"/>
    <property type="match status" value="2"/>
</dbReference>
<comment type="caution">
    <text evidence="2">The sequence shown here is derived from an EMBL/GenBank/DDBJ whole genome shotgun (WGS) entry which is preliminary data.</text>
</comment>
<evidence type="ECO:0000313" key="3">
    <source>
        <dbReference type="Proteomes" id="UP001488805"/>
    </source>
</evidence>
<feature type="domain" description="Tudor" evidence="1">
    <location>
        <begin position="77"/>
        <end position="135"/>
    </location>
</feature>